<keyword evidence="6" id="KW-1185">Reference proteome</keyword>
<dbReference type="InterPro" id="IPR036291">
    <property type="entry name" value="NAD(P)-bd_dom_sf"/>
</dbReference>
<accession>A0A3R7GAP8</accession>
<dbReference type="OrthoDB" id="300709at2759"/>
<dbReference type="STRING" id="1245748.A0A3R7GAP8"/>
<dbReference type="GO" id="GO:0005634">
    <property type="term" value="C:nucleus"/>
    <property type="evidence" value="ECO:0007669"/>
    <property type="project" value="TreeGrafter"/>
</dbReference>
<dbReference type="Gene3D" id="3.40.50.720">
    <property type="entry name" value="NAD(P)-binding Rossmann-like Domain"/>
    <property type="match status" value="1"/>
</dbReference>
<dbReference type="PANTHER" id="PTHR42748:SF30">
    <property type="entry name" value="NMRA-LIKE DOMAIN-CONTAINING PROTEIN"/>
    <property type="match status" value="1"/>
</dbReference>
<keyword evidence="2" id="KW-0521">NADP</keyword>
<dbReference type="CDD" id="cd05251">
    <property type="entry name" value="NmrA_like_SDR_a"/>
    <property type="match status" value="1"/>
</dbReference>
<comment type="caution">
    <text evidence="5">The sequence shown here is derived from an EMBL/GenBank/DDBJ whole genome shotgun (WGS) entry which is preliminary data.</text>
</comment>
<gene>
    <name evidence="5" type="ORF">CFD26_102449</name>
</gene>
<keyword evidence="3" id="KW-0560">Oxidoreductase</keyword>
<evidence type="ECO:0000313" key="5">
    <source>
        <dbReference type="EMBL" id="RLL97455.1"/>
    </source>
</evidence>
<dbReference type="Pfam" id="PF05368">
    <property type="entry name" value="NmrA"/>
    <property type="match status" value="1"/>
</dbReference>
<dbReference type="InterPro" id="IPR051164">
    <property type="entry name" value="NmrA-like_oxidored"/>
</dbReference>
<name>A0A3R7GAP8_9EURO</name>
<reference evidence="5 6" key="1">
    <citation type="submission" date="2018-08" db="EMBL/GenBank/DDBJ databases">
        <title>Draft genome sequences of two Aspergillus turcosus clinical strains isolated from bronchoalveolar lavage fluid: one azole-susceptible and the other azole-resistant.</title>
        <authorList>
            <person name="Parent-Michaud M."/>
            <person name="Dufresne P.J."/>
            <person name="Fournier E."/>
            <person name="Martineau C."/>
            <person name="Moreira S."/>
            <person name="Perkins V."/>
            <person name="De Repentigny L."/>
            <person name="Dufresne S.F."/>
        </authorList>
    </citation>
    <scope>NUCLEOTIDE SEQUENCE [LARGE SCALE GENOMIC DNA]</scope>
    <source>
        <strain evidence="5">HMR AF 1038</strain>
    </source>
</reference>
<evidence type="ECO:0000256" key="3">
    <source>
        <dbReference type="ARBA" id="ARBA00023002"/>
    </source>
</evidence>
<sequence length="330" mass="36547">MASSRKIVAVFGATGRQGGSVARSLLKNGQFEVLCVTRNSLSPRAQELQALGARVVQGDGSDRTRMCEILKGTWGAFINNGYTNSPEVRSGRYDLDFGNQALVSAAAAGVKHVVFSSQPSAEDLSNGKIRTPILDIKAYGEKWGRECPQFVTFTPVMASWYLEDFLMPNFCEGFGGFPWTEDEQGYLTFKSPLIGGNERVPWISVEDDFGDLVHGIFLNPLRWNKRTVQAAADIVSFSDIVATFVSVTRRKARFIPLTCSEFPDLDREEMKESRDVFAFYQSRNGEVFGNGITETNTAAELKRLAGIAKGAKGKMGLTTCREWFEKHFSK</sequence>
<dbReference type="Proteomes" id="UP000215289">
    <property type="component" value="Unassembled WGS sequence"/>
</dbReference>
<evidence type="ECO:0000259" key="4">
    <source>
        <dbReference type="Pfam" id="PF05368"/>
    </source>
</evidence>
<dbReference type="PANTHER" id="PTHR42748">
    <property type="entry name" value="NITROGEN METABOLITE REPRESSION PROTEIN NMRA FAMILY MEMBER"/>
    <property type="match status" value="1"/>
</dbReference>
<dbReference type="InterPro" id="IPR008030">
    <property type="entry name" value="NmrA-like"/>
</dbReference>
<feature type="domain" description="NmrA-like" evidence="4">
    <location>
        <begin position="6"/>
        <end position="281"/>
    </location>
</feature>
<dbReference type="Gene3D" id="3.90.25.10">
    <property type="entry name" value="UDP-galactose 4-epimerase, domain 1"/>
    <property type="match status" value="1"/>
</dbReference>
<evidence type="ECO:0000256" key="2">
    <source>
        <dbReference type="ARBA" id="ARBA00022857"/>
    </source>
</evidence>
<dbReference type="EMBL" id="NIDN02000077">
    <property type="protein sequence ID" value="RLL97455.1"/>
    <property type="molecule type" value="Genomic_DNA"/>
</dbReference>
<dbReference type="SUPFAM" id="SSF51735">
    <property type="entry name" value="NAD(P)-binding Rossmann-fold domains"/>
    <property type="match status" value="1"/>
</dbReference>
<dbReference type="AlphaFoldDB" id="A0A3R7GAP8"/>
<evidence type="ECO:0000313" key="6">
    <source>
        <dbReference type="Proteomes" id="UP000215289"/>
    </source>
</evidence>
<dbReference type="GO" id="GO:0016491">
    <property type="term" value="F:oxidoreductase activity"/>
    <property type="evidence" value="ECO:0007669"/>
    <property type="project" value="UniProtKB-KW"/>
</dbReference>
<evidence type="ECO:0000256" key="1">
    <source>
        <dbReference type="ARBA" id="ARBA00006328"/>
    </source>
</evidence>
<protein>
    <recommendedName>
        <fullName evidence="4">NmrA-like domain-containing protein</fullName>
    </recommendedName>
</protein>
<proteinExistence type="inferred from homology"/>
<organism evidence="5 6">
    <name type="scientific">Aspergillus turcosus</name>
    <dbReference type="NCBI Taxonomy" id="1245748"/>
    <lineage>
        <taxon>Eukaryota</taxon>
        <taxon>Fungi</taxon>
        <taxon>Dikarya</taxon>
        <taxon>Ascomycota</taxon>
        <taxon>Pezizomycotina</taxon>
        <taxon>Eurotiomycetes</taxon>
        <taxon>Eurotiomycetidae</taxon>
        <taxon>Eurotiales</taxon>
        <taxon>Aspergillaceae</taxon>
        <taxon>Aspergillus</taxon>
        <taxon>Aspergillus subgen. Fumigati</taxon>
    </lineage>
</organism>
<comment type="similarity">
    <text evidence="1">Belongs to the NmrA-type oxidoreductase family.</text>
</comment>